<dbReference type="Pfam" id="PF08100">
    <property type="entry name" value="Dimerisation"/>
    <property type="match status" value="1"/>
</dbReference>
<keyword evidence="8" id="KW-1185">Reference proteome</keyword>
<dbReference type="OrthoDB" id="1606438at2759"/>
<reference evidence="7" key="1">
    <citation type="submission" date="2020-06" db="EMBL/GenBank/DDBJ databases">
        <title>WGS assembly of Ceratodon purpureus strain R40.</title>
        <authorList>
            <person name="Carey S.B."/>
            <person name="Jenkins J."/>
            <person name="Shu S."/>
            <person name="Lovell J.T."/>
            <person name="Sreedasyam A."/>
            <person name="Maumus F."/>
            <person name="Tiley G.P."/>
            <person name="Fernandez-Pozo N."/>
            <person name="Barry K."/>
            <person name="Chen C."/>
            <person name="Wang M."/>
            <person name="Lipzen A."/>
            <person name="Daum C."/>
            <person name="Saski C.A."/>
            <person name="Payton A.C."/>
            <person name="Mcbreen J.C."/>
            <person name="Conrad R.E."/>
            <person name="Kollar L.M."/>
            <person name="Olsson S."/>
            <person name="Huttunen S."/>
            <person name="Landis J.B."/>
            <person name="Wickett N.J."/>
            <person name="Johnson M.G."/>
            <person name="Rensing S.A."/>
            <person name="Grimwood J."/>
            <person name="Schmutz J."/>
            <person name="Mcdaniel S.F."/>
        </authorList>
    </citation>
    <scope>NUCLEOTIDE SEQUENCE</scope>
    <source>
        <strain evidence="7">R40</strain>
    </source>
</reference>
<name>A0A8T0GNI9_CERPU</name>
<evidence type="ECO:0000256" key="1">
    <source>
        <dbReference type="ARBA" id="ARBA00022603"/>
    </source>
</evidence>
<feature type="domain" description="O-methyltransferase C-terminal" evidence="5">
    <location>
        <begin position="166"/>
        <end position="382"/>
    </location>
</feature>
<evidence type="ECO:0000259" key="6">
    <source>
        <dbReference type="Pfam" id="PF08100"/>
    </source>
</evidence>
<dbReference type="InterPro" id="IPR012967">
    <property type="entry name" value="COMT_dimerisation"/>
</dbReference>
<keyword evidence="2" id="KW-0808">Transferase</keyword>
<dbReference type="Gene3D" id="1.10.10.10">
    <property type="entry name" value="Winged helix-like DNA-binding domain superfamily/Winged helix DNA-binding domain"/>
    <property type="match status" value="1"/>
</dbReference>
<evidence type="ECO:0000256" key="3">
    <source>
        <dbReference type="ARBA" id="ARBA00022691"/>
    </source>
</evidence>
<organism evidence="7 8">
    <name type="scientific">Ceratodon purpureus</name>
    <name type="common">Fire moss</name>
    <name type="synonym">Dicranum purpureum</name>
    <dbReference type="NCBI Taxonomy" id="3225"/>
    <lineage>
        <taxon>Eukaryota</taxon>
        <taxon>Viridiplantae</taxon>
        <taxon>Streptophyta</taxon>
        <taxon>Embryophyta</taxon>
        <taxon>Bryophyta</taxon>
        <taxon>Bryophytina</taxon>
        <taxon>Bryopsida</taxon>
        <taxon>Dicranidae</taxon>
        <taxon>Pseudoditrichales</taxon>
        <taxon>Ditrichaceae</taxon>
        <taxon>Ceratodon</taxon>
    </lineage>
</organism>
<dbReference type="GO" id="GO:0032259">
    <property type="term" value="P:methylation"/>
    <property type="evidence" value="ECO:0007669"/>
    <property type="project" value="UniProtKB-KW"/>
</dbReference>
<evidence type="ECO:0000256" key="4">
    <source>
        <dbReference type="PIRSR" id="PIRSR005739-1"/>
    </source>
</evidence>
<evidence type="ECO:0000259" key="5">
    <source>
        <dbReference type="Pfam" id="PF00891"/>
    </source>
</evidence>
<dbReference type="InterPro" id="IPR001077">
    <property type="entry name" value="COMT_C"/>
</dbReference>
<feature type="domain" description="O-methyltransferase dimerisation" evidence="6">
    <location>
        <begin position="45"/>
        <end position="137"/>
    </location>
</feature>
<dbReference type="GO" id="GO:0008171">
    <property type="term" value="F:O-methyltransferase activity"/>
    <property type="evidence" value="ECO:0007669"/>
    <property type="project" value="InterPro"/>
</dbReference>
<dbReference type="InterPro" id="IPR036388">
    <property type="entry name" value="WH-like_DNA-bd_sf"/>
</dbReference>
<evidence type="ECO:0000256" key="2">
    <source>
        <dbReference type="ARBA" id="ARBA00022679"/>
    </source>
</evidence>
<dbReference type="Pfam" id="PF00891">
    <property type="entry name" value="Methyltransf_2"/>
    <property type="match status" value="1"/>
</dbReference>
<gene>
    <name evidence="7" type="ORF">KC19_10G129700</name>
</gene>
<dbReference type="PROSITE" id="PS51683">
    <property type="entry name" value="SAM_OMT_II"/>
    <property type="match status" value="1"/>
</dbReference>
<dbReference type="AlphaFoldDB" id="A0A8T0GNI9"/>
<accession>A0A8T0GNI9</accession>
<dbReference type="SUPFAM" id="SSF53335">
    <property type="entry name" value="S-adenosyl-L-methionine-dependent methyltransferases"/>
    <property type="match status" value="1"/>
</dbReference>
<evidence type="ECO:0000313" key="8">
    <source>
        <dbReference type="Proteomes" id="UP000822688"/>
    </source>
</evidence>
<protein>
    <recommendedName>
        <fullName evidence="9">O-methyltransferase domain-containing protein</fullName>
    </recommendedName>
</protein>
<keyword evidence="3" id="KW-0949">S-adenosyl-L-methionine</keyword>
<dbReference type="InterPro" id="IPR036390">
    <property type="entry name" value="WH_DNA-bd_sf"/>
</dbReference>
<dbReference type="SUPFAM" id="SSF46785">
    <property type="entry name" value="Winged helix' DNA-binding domain"/>
    <property type="match status" value="1"/>
</dbReference>
<dbReference type="PANTHER" id="PTHR11746">
    <property type="entry name" value="O-METHYLTRANSFERASE"/>
    <property type="match status" value="1"/>
</dbReference>
<evidence type="ECO:0000313" key="7">
    <source>
        <dbReference type="EMBL" id="KAG0559799.1"/>
    </source>
</evidence>
<sequence>MAVSENGASKLQMAQHGSIDDGARDIDAVGRNRLALSQIGIAWTESAALRTVVELDVPRILAKHAAPPDHAMSAQQLLQCMPRASNPNAGALQHLMQLLACKGLFTEHLEYHNSSGVAGDHLGGSVVRTYALNSISRQLVGDNPSDSMANFALQMTMGPHVAATLQHLGEAILTSADPFQLAHGVNYFEFLAKHPEYLNVFQNAMAERSQAETGPLLLTRYKGFNSVKGLMDVGGGTGAILAQIVRHYPHITHAVNFDLPEVVALSPAHPGVEHVGGDMFESIPVGCDAIFMKKLLHDWDDEACIKILKKCYEALPESGGKVILVEGVLSPKETPGNTNAKSNTMEDEFVLRSSVIMFVHCVGGKERSEHDFHRLVTAAGFRNFQLLCKLDVSYVMEAYK</sequence>
<feature type="active site" description="Proton acceptor" evidence="4">
    <location>
        <position position="297"/>
    </location>
</feature>
<dbReference type="GO" id="GO:0046983">
    <property type="term" value="F:protein dimerization activity"/>
    <property type="evidence" value="ECO:0007669"/>
    <property type="project" value="InterPro"/>
</dbReference>
<dbReference type="InterPro" id="IPR029063">
    <property type="entry name" value="SAM-dependent_MTases_sf"/>
</dbReference>
<evidence type="ECO:0008006" key="9">
    <source>
        <dbReference type="Google" id="ProtNLM"/>
    </source>
</evidence>
<dbReference type="Gene3D" id="3.40.50.150">
    <property type="entry name" value="Vaccinia Virus protein VP39"/>
    <property type="match status" value="1"/>
</dbReference>
<keyword evidence="1" id="KW-0489">Methyltransferase</keyword>
<dbReference type="PIRSF" id="PIRSF005739">
    <property type="entry name" value="O-mtase"/>
    <property type="match status" value="1"/>
</dbReference>
<dbReference type="InterPro" id="IPR016461">
    <property type="entry name" value="COMT-like"/>
</dbReference>
<dbReference type="Proteomes" id="UP000822688">
    <property type="component" value="Chromosome 10"/>
</dbReference>
<comment type="caution">
    <text evidence="7">The sequence shown here is derived from an EMBL/GenBank/DDBJ whole genome shotgun (WGS) entry which is preliminary data.</text>
</comment>
<dbReference type="EMBL" id="CM026431">
    <property type="protein sequence ID" value="KAG0559799.1"/>
    <property type="molecule type" value="Genomic_DNA"/>
</dbReference>
<dbReference type="CDD" id="cd02440">
    <property type="entry name" value="AdoMet_MTases"/>
    <property type="match status" value="1"/>
</dbReference>
<proteinExistence type="predicted"/>